<feature type="active site" description="Proton donor/acceptor" evidence="12 14">
    <location>
        <position position="146"/>
    </location>
</feature>
<accession>A0A2N3G4T5</accession>
<dbReference type="EMBL" id="PHEX01000070">
    <property type="protein sequence ID" value="PKQ27632.1"/>
    <property type="molecule type" value="Genomic_DNA"/>
</dbReference>
<dbReference type="CDD" id="cd00950">
    <property type="entry name" value="DHDPS"/>
    <property type="match status" value="1"/>
</dbReference>
<dbReference type="Proteomes" id="UP000233654">
    <property type="component" value="Unassembled WGS sequence"/>
</dbReference>
<gene>
    <name evidence="12" type="primary">dapA</name>
    <name evidence="16" type="ORF">CVT63_06955</name>
</gene>
<dbReference type="InterPro" id="IPR005263">
    <property type="entry name" value="DapA"/>
</dbReference>
<proteinExistence type="inferred from homology"/>
<evidence type="ECO:0000256" key="5">
    <source>
        <dbReference type="ARBA" id="ARBA00022490"/>
    </source>
</evidence>
<evidence type="ECO:0000256" key="12">
    <source>
        <dbReference type="HAMAP-Rule" id="MF_00418"/>
    </source>
</evidence>
<dbReference type="GO" id="GO:0009089">
    <property type="term" value="P:lysine biosynthetic process via diaminopimelate"/>
    <property type="evidence" value="ECO:0007669"/>
    <property type="project" value="UniProtKB-UniRule"/>
</dbReference>
<comment type="similarity">
    <text evidence="3 12 13">Belongs to the DapA family.</text>
</comment>
<evidence type="ECO:0000256" key="9">
    <source>
        <dbReference type="ARBA" id="ARBA00023239"/>
    </source>
</evidence>
<evidence type="ECO:0000256" key="6">
    <source>
        <dbReference type="ARBA" id="ARBA00022605"/>
    </source>
</evidence>
<keyword evidence="10 12" id="KW-0704">Schiff base</keyword>
<reference evidence="16 17" key="1">
    <citation type="journal article" date="2017" name="ISME J.">
        <title>Potential for microbial H2 and metal transformations associated with novel bacteria and archaea in deep terrestrial subsurface sediments.</title>
        <authorList>
            <person name="Hernsdorf A.W."/>
            <person name="Amano Y."/>
            <person name="Miyakawa K."/>
            <person name="Ise K."/>
            <person name="Suzuki Y."/>
            <person name="Anantharaman K."/>
            <person name="Probst A."/>
            <person name="Burstein D."/>
            <person name="Thomas B.C."/>
            <person name="Banfield J.F."/>
        </authorList>
    </citation>
    <scope>NUCLEOTIDE SEQUENCE [LARGE SCALE GENOMIC DNA]</scope>
    <source>
        <strain evidence="16">HGW-Actinobacteria-3</strain>
    </source>
</reference>
<dbReference type="GO" id="GO:0008840">
    <property type="term" value="F:4-hydroxy-tetrahydrodipicolinate synthase activity"/>
    <property type="evidence" value="ECO:0007669"/>
    <property type="project" value="UniProtKB-UniRule"/>
</dbReference>
<evidence type="ECO:0000256" key="1">
    <source>
        <dbReference type="ARBA" id="ARBA00003294"/>
    </source>
</evidence>
<evidence type="ECO:0000256" key="8">
    <source>
        <dbReference type="ARBA" id="ARBA00023154"/>
    </source>
</evidence>
<keyword evidence="8 12" id="KW-0457">Lysine biosynthesis</keyword>
<dbReference type="PANTHER" id="PTHR12128:SF66">
    <property type="entry name" value="4-HYDROXY-2-OXOGLUTARATE ALDOLASE, MITOCHONDRIAL"/>
    <property type="match status" value="1"/>
</dbReference>
<feature type="binding site" evidence="12 15">
    <location>
        <position position="58"/>
    </location>
    <ligand>
        <name>pyruvate</name>
        <dbReference type="ChEBI" id="CHEBI:15361"/>
    </ligand>
</feature>
<evidence type="ECO:0000256" key="4">
    <source>
        <dbReference type="ARBA" id="ARBA00012086"/>
    </source>
</evidence>
<feature type="site" description="Part of a proton relay during catalysis" evidence="12">
    <location>
        <position position="57"/>
    </location>
</feature>
<dbReference type="GO" id="GO:0019877">
    <property type="term" value="P:diaminopimelate biosynthetic process"/>
    <property type="evidence" value="ECO:0007669"/>
    <property type="project" value="UniProtKB-UniRule"/>
</dbReference>
<sequence>MESGLEEEREVSNVKFEGVYVPNITPFKDGAVDVASLRGLIDYLIEGGVNGLTPCGTTGESTTLSHEEHIDVIRITVEQAAGRVPIMAGIGTNDTRETLSILERAEEIDLQGYLVVCPYYNRPNQEGILEHFRAVSERTNRPVVLYNIPMRTGRNMEVGTIVELSRIPNIAGIKDASGDIDQVMNIITRTENFSVLSGEDHLLFPICCLGGHGGVMASAHVLPGEFTAIIDAVKSGDIVEARRLHYRMLPLVRMMFKEPNPALAKAAMKLMGIIDSDEMRLPLLPVSPACREDMAGVLHGLKLL</sequence>
<evidence type="ECO:0000256" key="13">
    <source>
        <dbReference type="PIRNR" id="PIRNR001365"/>
    </source>
</evidence>
<dbReference type="SMART" id="SM01130">
    <property type="entry name" value="DHDPS"/>
    <property type="match status" value="1"/>
</dbReference>
<dbReference type="PIRSF" id="PIRSF001365">
    <property type="entry name" value="DHDPS"/>
    <property type="match status" value="1"/>
</dbReference>
<dbReference type="EC" id="4.3.3.7" evidence="4 12"/>
<comment type="subcellular location">
    <subcellularLocation>
        <location evidence="12">Cytoplasm</location>
    </subcellularLocation>
</comment>
<comment type="caution">
    <text evidence="12">Was originally thought to be a dihydrodipicolinate synthase (DHDPS), catalyzing the condensation of (S)-aspartate-beta-semialdehyde [(S)-ASA] and pyruvate to dihydrodipicolinate (DHDP). However, it was shown in E.coli that the product of the enzymatic reaction is not dihydrodipicolinate but in fact (4S)-4-hydroxy-2,3,4,5-tetrahydro-(2S)-dipicolinic acid (HTPA), and that the consecutive dehydration reaction leading to DHDP is not spontaneous but catalyzed by DapB.</text>
</comment>
<feature type="binding site" evidence="12 15">
    <location>
        <position position="215"/>
    </location>
    <ligand>
        <name>pyruvate</name>
        <dbReference type="ChEBI" id="CHEBI:15361"/>
    </ligand>
</feature>
<dbReference type="SUPFAM" id="SSF51569">
    <property type="entry name" value="Aldolase"/>
    <property type="match status" value="1"/>
</dbReference>
<dbReference type="PROSITE" id="PS00666">
    <property type="entry name" value="DHDPS_2"/>
    <property type="match status" value="1"/>
</dbReference>
<keyword evidence="7 12" id="KW-0220">Diaminopimelate biosynthesis</keyword>
<keyword evidence="5 12" id="KW-0963">Cytoplasm</keyword>
<evidence type="ECO:0000256" key="14">
    <source>
        <dbReference type="PIRSR" id="PIRSR001365-1"/>
    </source>
</evidence>
<evidence type="ECO:0000313" key="16">
    <source>
        <dbReference type="EMBL" id="PKQ27632.1"/>
    </source>
</evidence>
<keyword evidence="9 12" id="KW-0456">Lyase</keyword>
<protein>
    <recommendedName>
        <fullName evidence="4 12">4-hydroxy-tetrahydrodipicolinate synthase</fullName>
        <shortName evidence="12">HTPA synthase</shortName>
        <ecNumber evidence="4 12">4.3.3.7</ecNumber>
    </recommendedName>
</protein>
<dbReference type="Pfam" id="PF00701">
    <property type="entry name" value="DHDPS"/>
    <property type="match status" value="1"/>
</dbReference>
<keyword evidence="6 12" id="KW-0028">Amino-acid biosynthesis</keyword>
<dbReference type="GO" id="GO:0005829">
    <property type="term" value="C:cytosol"/>
    <property type="evidence" value="ECO:0007669"/>
    <property type="project" value="TreeGrafter"/>
</dbReference>
<comment type="function">
    <text evidence="1 12">Catalyzes the condensation of (S)-aspartate-beta-semialdehyde [(S)-ASA] and pyruvate to 4-hydroxy-tetrahydrodipicolinate (HTPA).</text>
</comment>
<evidence type="ECO:0000256" key="2">
    <source>
        <dbReference type="ARBA" id="ARBA00005120"/>
    </source>
</evidence>
<evidence type="ECO:0000256" key="10">
    <source>
        <dbReference type="ARBA" id="ARBA00023270"/>
    </source>
</evidence>
<dbReference type="AlphaFoldDB" id="A0A2N3G4T5"/>
<feature type="site" description="Part of a proton relay during catalysis" evidence="12">
    <location>
        <position position="120"/>
    </location>
</feature>
<dbReference type="UniPathway" id="UPA00034">
    <property type="reaction ID" value="UER00017"/>
</dbReference>
<evidence type="ECO:0000256" key="7">
    <source>
        <dbReference type="ARBA" id="ARBA00022915"/>
    </source>
</evidence>
<comment type="catalytic activity">
    <reaction evidence="11 12">
        <text>L-aspartate 4-semialdehyde + pyruvate = (2S,4S)-4-hydroxy-2,3,4,5-tetrahydrodipicolinate + H2O + H(+)</text>
        <dbReference type="Rhea" id="RHEA:34171"/>
        <dbReference type="ChEBI" id="CHEBI:15361"/>
        <dbReference type="ChEBI" id="CHEBI:15377"/>
        <dbReference type="ChEBI" id="CHEBI:15378"/>
        <dbReference type="ChEBI" id="CHEBI:67139"/>
        <dbReference type="ChEBI" id="CHEBI:537519"/>
        <dbReference type="EC" id="4.3.3.7"/>
    </reaction>
</comment>
<organism evidence="16 17">
    <name type="scientific">Candidatus Anoxymicrobium japonicum</name>
    <dbReference type="NCBI Taxonomy" id="2013648"/>
    <lineage>
        <taxon>Bacteria</taxon>
        <taxon>Bacillati</taxon>
        <taxon>Actinomycetota</taxon>
        <taxon>Candidatus Geothermincolia</taxon>
        <taxon>Candidatus Geothermincolales</taxon>
        <taxon>Candidatus Anoxymicrobiaceae</taxon>
        <taxon>Candidatus Anoxymicrobium</taxon>
    </lineage>
</organism>
<evidence type="ECO:0000256" key="3">
    <source>
        <dbReference type="ARBA" id="ARBA00007592"/>
    </source>
</evidence>
<dbReference type="InterPro" id="IPR013785">
    <property type="entry name" value="Aldolase_TIM"/>
</dbReference>
<dbReference type="HAMAP" id="MF_00418">
    <property type="entry name" value="DapA"/>
    <property type="match status" value="1"/>
</dbReference>
<evidence type="ECO:0000313" key="17">
    <source>
        <dbReference type="Proteomes" id="UP000233654"/>
    </source>
</evidence>
<dbReference type="InterPro" id="IPR020625">
    <property type="entry name" value="Schiff_base-form_aldolases_AS"/>
</dbReference>
<dbReference type="PRINTS" id="PR00146">
    <property type="entry name" value="DHPICSNTHASE"/>
</dbReference>
<dbReference type="Gene3D" id="3.20.20.70">
    <property type="entry name" value="Aldolase class I"/>
    <property type="match status" value="1"/>
</dbReference>
<name>A0A2N3G4T5_9ACTN</name>
<evidence type="ECO:0000256" key="11">
    <source>
        <dbReference type="ARBA" id="ARBA00047836"/>
    </source>
</evidence>
<evidence type="ECO:0000256" key="15">
    <source>
        <dbReference type="PIRSR" id="PIRSR001365-2"/>
    </source>
</evidence>
<dbReference type="InterPro" id="IPR002220">
    <property type="entry name" value="DapA-like"/>
</dbReference>
<dbReference type="PANTHER" id="PTHR12128">
    <property type="entry name" value="DIHYDRODIPICOLINATE SYNTHASE"/>
    <property type="match status" value="1"/>
</dbReference>
<comment type="pathway">
    <text evidence="2 12">Amino-acid biosynthesis; L-lysine biosynthesis via DAP pathway; (S)-tetrahydrodipicolinate from L-aspartate: step 3/4.</text>
</comment>
<comment type="caution">
    <text evidence="16">The sequence shown here is derived from an EMBL/GenBank/DDBJ whole genome shotgun (WGS) entry which is preliminary data.</text>
</comment>
<dbReference type="NCBIfam" id="TIGR00674">
    <property type="entry name" value="dapA"/>
    <property type="match status" value="1"/>
</dbReference>
<comment type="subunit">
    <text evidence="12">Homotetramer; dimer of dimers.</text>
</comment>
<feature type="active site" description="Schiff-base intermediate with substrate" evidence="12 14">
    <location>
        <position position="174"/>
    </location>
</feature>